<organism evidence="1">
    <name type="scientific">gut metagenome</name>
    <dbReference type="NCBI Taxonomy" id="749906"/>
    <lineage>
        <taxon>unclassified sequences</taxon>
        <taxon>metagenomes</taxon>
        <taxon>organismal metagenomes</taxon>
    </lineage>
</organism>
<dbReference type="AlphaFoldDB" id="J9D411"/>
<name>J9D411_9ZZZZ</name>
<dbReference type="InterPro" id="IPR024302">
    <property type="entry name" value="SusD-like"/>
</dbReference>
<dbReference type="SUPFAM" id="SSF48452">
    <property type="entry name" value="TPR-like"/>
    <property type="match status" value="1"/>
</dbReference>
<dbReference type="PROSITE" id="PS51257">
    <property type="entry name" value="PROKAR_LIPOPROTEIN"/>
    <property type="match status" value="1"/>
</dbReference>
<dbReference type="InterPro" id="IPR011990">
    <property type="entry name" value="TPR-like_helical_dom_sf"/>
</dbReference>
<protein>
    <recommendedName>
        <fullName evidence="2">Lipoprotein</fullName>
    </recommendedName>
</protein>
<dbReference type="Gene3D" id="1.25.40.390">
    <property type="match status" value="1"/>
</dbReference>
<proteinExistence type="predicted"/>
<evidence type="ECO:0008006" key="2">
    <source>
        <dbReference type="Google" id="ProtNLM"/>
    </source>
</evidence>
<dbReference type="EMBL" id="AMCI01000885">
    <property type="protein sequence ID" value="EJX07406.1"/>
    <property type="molecule type" value="Genomic_DNA"/>
</dbReference>
<comment type="caution">
    <text evidence="1">The sequence shown here is derived from an EMBL/GenBank/DDBJ whole genome shotgun (WGS) entry which is preliminary data.</text>
</comment>
<reference evidence="1" key="1">
    <citation type="journal article" date="2012" name="PLoS ONE">
        <title>Gene sets for utilization of primary and secondary nutrition supplies in the distal gut of endangered iberian lynx.</title>
        <authorList>
            <person name="Alcaide M."/>
            <person name="Messina E."/>
            <person name="Richter M."/>
            <person name="Bargiela R."/>
            <person name="Peplies J."/>
            <person name="Huws S.A."/>
            <person name="Newbold C.J."/>
            <person name="Golyshin P.N."/>
            <person name="Simon M.A."/>
            <person name="Lopez G."/>
            <person name="Yakimov M.M."/>
            <person name="Ferrer M."/>
        </authorList>
    </citation>
    <scope>NUCLEOTIDE SEQUENCE</scope>
</reference>
<evidence type="ECO:0000313" key="1">
    <source>
        <dbReference type="EMBL" id="EJX07406.1"/>
    </source>
</evidence>
<sequence length="567" mass="63070">MLTTMKRNNFLTYALLMALPLTGGTFFSACTDGFDELNTNQIQVNPGDLPFAAQCTEPMTYCYPPQQNMFQFWTNLTIDLYGGYFMTPNGNFTNGDMGENRGHSGGMYENYYLHIFNNTRRIIADCDAKGEKGISGVMRIVQAYGTLMTTDAYGPIPYSSILSGENEVYFEFDSQKDLYKAMLNDLSKAITDISAMQNDEVLKLKSFDCWCNGDKDLWVKVANTMRLRMALRLSKREAEAASAGMDLKAIATEAAANTLATVNKDILINKNLENEMWLMFNWGDCGFNANLVTLMSGMKDPRQPLYMTYNTGDILNEAGNKVIDKNTTYLGMRFASGLPPKSNSWGSFSGWIQGENGSSYTMPLPIMKAAESYFLLAEAKLRWDIGSQSVQQLYEEGIRVSMANELAYRGSYAGVKGYPEGAVEAYINGTTTQIDYTDPVRAELSTPAVNHLCVKWDEAASKEEKLERIITQKWLALFPLSTEGWAEQRRTGYPRFFPAFVNESNGGVNTEEGVRRVIYSSQAYDANAQGVAGGIELLNAENSSKTGISGDKGGTRLWWDNADKGNF</sequence>
<gene>
    <name evidence="1" type="ORF">EVA_04464</name>
</gene>
<accession>J9D411</accession>
<dbReference type="Pfam" id="PF12741">
    <property type="entry name" value="SusD-like"/>
    <property type="match status" value="1"/>
</dbReference>